<sequence>MKGTIAFQGWNIVGFSTLTIGAMVAVIWLFHGIDEQAMRMAIRATARTSCILFLGAFVASALRRIWSNSFTAWLLKNRRYLGISMAVSHTYHAIAWTGLWFATSGVTPKFDPGGTLGYLLLIAMTITSFERPAAWIGQRAWKILHTIGMHFFWLAFTLEFSLRIQKSMLIYLPLVILLVLAIMLRLVAPRMQRKFAS</sequence>
<keyword evidence="1" id="KW-0812">Transmembrane</keyword>
<gene>
    <name evidence="2" type="ORF">PI95_017275</name>
</gene>
<accession>A0A846HAA6</accession>
<reference evidence="2 3" key="1">
    <citation type="journal article" date="2015" name="Genome Announc.">
        <title>Draft Genome Sequence of Cyanobacterium Hassallia byssoidea Strain VB512170, Isolated from Monuments in India.</title>
        <authorList>
            <person name="Singh D."/>
            <person name="Chandrababunaidu M.M."/>
            <person name="Panda A."/>
            <person name="Sen D."/>
            <person name="Bhattacharyya S."/>
            <person name="Adhikary S.P."/>
            <person name="Tripathy S."/>
        </authorList>
    </citation>
    <scope>NUCLEOTIDE SEQUENCE [LARGE SCALE GENOMIC DNA]</scope>
    <source>
        <strain evidence="2 3">VB512170</strain>
    </source>
</reference>
<feature type="transmembrane region" description="Helical" evidence="1">
    <location>
        <begin position="143"/>
        <end position="162"/>
    </location>
</feature>
<feature type="transmembrane region" description="Helical" evidence="1">
    <location>
        <begin position="12"/>
        <end position="31"/>
    </location>
</feature>
<feature type="transmembrane region" description="Helical" evidence="1">
    <location>
        <begin position="37"/>
        <end position="59"/>
    </location>
</feature>
<keyword evidence="1" id="KW-0472">Membrane</keyword>
<evidence type="ECO:0000313" key="2">
    <source>
        <dbReference type="EMBL" id="NEU74262.1"/>
    </source>
</evidence>
<dbReference type="AlphaFoldDB" id="A0A846HAA6"/>
<feature type="transmembrane region" description="Helical" evidence="1">
    <location>
        <begin position="80"/>
        <end position="103"/>
    </location>
</feature>
<keyword evidence="1" id="KW-1133">Transmembrane helix</keyword>
<name>A0A846HAA6_9CYAN</name>
<feature type="transmembrane region" description="Helical" evidence="1">
    <location>
        <begin position="115"/>
        <end position="136"/>
    </location>
</feature>
<dbReference type="Proteomes" id="UP000031549">
    <property type="component" value="Unassembled WGS sequence"/>
</dbReference>
<feature type="transmembrane region" description="Helical" evidence="1">
    <location>
        <begin position="168"/>
        <end position="188"/>
    </location>
</feature>
<evidence type="ECO:0000256" key="1">
    <source>
        <dbReference type="SAM" id="Phobius"/>
    </source>
</evidence>
<comment type="caution">
    <text evidence="2">The sequence shown here is derived from an EMBL/GenBank/DDBJ whole genome shotgun (WGS) entry which is preliminary data.</text>
</comment>
<keyword evidence="3" id="KW-1185">Reference proteome</keyword>
<dbReference type="RefSeq" id="WP_039740139.1">
    <property type="nucleotide sequence ID" value="NZ_JTCM02000037.1"/>
</dbReference>
<evidence type="ECO:0008006" key="4">
    <source>
        <dbReference type="Google" id="ProtNLM"/>
    </source>
</evidence>
<protein>
    <recommendedName>
        <fullName evidence="4">Ferric oxidoreductase domain-containing protein</fullName>
    </recommendedName>
</protein>
<organism evidence="2 3">
    <name type="scientific">Hassallia byssoidea VB512170</name>
    <dbReference type="NCBI Taxonomy" id="1304833"/>
    <lineage>
        <taxon>Bacteria</taxon>
        <taxon>Bacillati</taxon>
        <taxon>Cyanobacteriota</taxon>
        <taxon>Cyanophyceae</taxon>
        <taxon>Nostocales</taxon>
        <taxon>Tolypothrichaceae</taxon>
        <taxon>Hassallia</taxon>
    </lineage>
</organism>
<proteinExistence type="predicted"/>
<dbReference type="EMBL" id="JTCM02000037">
    <property type="protein sequence ID" value="NEU74262.1"/>
    <property type="molecule type" value="Genomic_DNA"/>
</dbReference>
<evidence type="ECO:0000313" key="3">
    <source>
        <dbReference type="Proteomes" id="UP000031549"/>
    </source>
</evidence>